<keyword evidence="1" id="KW-0812">Transmembrane</keyword>
<protein>
    <submittedName>
        <fullName evidence="2">Uncharacterized protein</fullName>
    </submittedName>
</protein>
<dbReference type="Proteomes" id="UP000033101">
    <property type="component" value="Chromosome"/>
</dbReference>
<dbReference type="NCBIfam" id="NF038403">
    <property type="entry name" value="perm_prefix_1"/>
    <property type="match status" value="1"/>
</dbReference>
<feature type="transmembrane region" description="Helical" evidence="1">
    <location>
        <begin position="243"/>
        <end position="265"/>
    </location>
</feature>
<name>A0A0E3SEI5_9EURY</name>
<sequence>MDTQKYVDGLFSGYEETPALTDFKEELRSNLDDRIANLIKKGMSEQTAFAKATTELGDVSVLADEISFKKKKEVFSEVYLKTKNYMKLWQKIGYTLAGGLMALGIIISLLAYFASGDIVAGLGVLIVFFIVPVCGFVFLGLTQETARNIPMNWKRALIYVAAVGVILFGLVVFAILFFEENGVDRTLASIGSLIPFVLPGSVVLAFLLLTEKNRHKPWVVEQQAVWAERMKDQLADPYAASRFGLFSGALWIFAIALFAGLGFLIGFQYSWLVFLFAVSGQLLIQAFTTPKIEK</sequence>
<feature type="transmembrane region" description="Helical" evidence="1">
    <location>
        <begin position="271"/>
        <end position="288"/>
    </location>
</feature>
<dbReference type="KEGG" id="mhor:MSHOH_2114"/>
<reference evidence="2 3" key="1">
    <citation type="submission" date="2014-07" db="EMBL/GenBank/DDBJ databases">
        <title>Methanogenic archaea and the global carbon cycle.</title>
        <authorList>
            <person name="Henriksen J.R."/>
            <person name="Luke J."/>
            <person name="Reinhart S."/>
            <person name="Benedict M.N."/>
            <person name="Youngblut N.D."/>
            <person name="Metcalf M.E."/>
            <person name="Whitaker R.J."/>
            <person name="Metcalf W.W."/>
        </authorList>
    </citation>
    <scope>NUCLEOTIDE SEQUENCE [LARGE SCALE GENOMIC DNA]</scope>
    <source>
        <strain evidence="2 3">HB-1</strain>
    </source>
</reference>
<gene>
    <name evidence="2" type="ORF">MSHOH_2114</name>
</gene>
<proteinExistence type="predicted"/>
<evidence type="ECO:0000313" key="2">
    <source>
        <dbReference type="EMBL" id="AKB78597.1"/>
    </source>
</evidence>
<evidence type="ECO:0000313" key="3">
    <source>
        <dbReference type="Proteomes" id="UP000033101"/>
    </source>
</evidence>
<keyword evidence="1" id="KW-0472">Membrane</keyword>
<dbReference type="EMBL" id="CP009516">
    <property type="protein sequence ID" value="AKB78597.1"/>
    <property type="molecule type" value="Genomic_DNA"/>
</dbReference>
<feature type="transmembrane region" description="Helical" evidence="1">
    <location>
        <begin position="190"/>
        <end position="209"/>
    </location>
</feature>
<accession>A0A0E3SEI5</accession>
<keyword evidence="3" id="KW-1185">Reference proteome</keyword>
<dbReference type="GeneID" id="24831351"/>
<organism evidence="2 3">
    <name type="scientific">Methanosarcina horonobensis HB-1 = JCM 15518</name>
    <dbReference type="NCBI Taxonomy" id="1434110"/>
    <lineage>
        <taxon>Archaea</taxon>
        <taxon>Methanobacteriati</taxon>
        <taxon>Methanobacteriota</taxon>
        <taxon>Stenosarchaea group</taxon>
        <taxon>Methanomicrobia</taxon>
        <taxon>Methanosarcinales</taxon>
        <taxon>Methanosarcinaceae</taxon>
        <taxon>Methanosarcina</taxon>
    </lineage>
</organism>
<dbReference type="AlphaFoldDB" id="A0A0E3SEI5"/>
<dbReference type="InterPro" id="IPR047928">
    <property type="entry name" value="Perm_prefix_1"/>
</dbReference>
<feature type="transmembrane region" description="Helical" evidence="1">
    <location>
        <begin position="92"/>
        <end position="112"/>
    </location>
</feature>
<keyword evidence="1" id="KW-1133">Transmembrane helix</keyword>
<evidence type="ECO:0000256" key="1">
    <source>
        <dbReference type="SAM" id="Phobius"/>
    </source>
</evidence>
<feature type="transmembrane region" description="Helical" evidence="1">
    <location>
        <begin position="156"/>
        <end position="178"/>
    </location>
</feature>
<feature type="transmembrane region" description="Helical" evidence="1">
    <location>
        <begin position="118"/>
        <end position="141"/>
    </location>
</feature>
<dbReference type="HOGENOM" id="CLU_945305_0_0_2"/>
<dbReference type="RefSeq" id="WP_082089328.1">
    <property type="nucleotide sequence ID" value="NZ_CP009516.1"/>
</dbReference>
<dbReference type="STRING" id="1434110.MSHOH_2114"/>
<dbReference type="PATRIC" id="fig|1434110.4.peg.2684"/>